<feature type="compositionally biased region" description="Basic and acidic residues" evidence="4">
    <location>
        <begin position="542"/>
        <end position="552"/>
    </location>
</feature>
<feature type="compositionally biased region" description="Basic and acidic residues" evidence="4">
    <location>
        <begin position="369"/>
        <end position="378"/>
    </location>
</feature>
<feature type="compositionally biased region" description="Polar residues" evidence="4">
    <location>
        <begin position="381"/>
        <end position="397"/>
    </location>
</feature>
<feature type="region of interest" description="Disordered" evidence="4">
    <location>
        <begin position="137"/>
        <end position="172"/>
    </location>
</feature>
<comment type="caution">
    <text evidence="5">The sequence shown here is derived from an EMBL/GenBank/DDBJ whole genome shotgun (WGS) entry which is preliminary data.</text>
</comment>
<name>A0A8S1DZJ1_9INSE</name>
<accession>A0A8S1DZJ1</accession>
<evidence type="ECO:0000313" key="6">
    <source>
        <dbReference type="Proteomes" id="UP000494165"/>
    </source>
</evidence>
<sequence length="613" mass="67337">MFANHRAEGLLDEDVDPADFRNCMMQDLQLAAELGKTLLERNKELEHTLRQQQTLIDDQTQEIEYLTKQTTALREVNNSRLRIYEQLEVSIQELERNNQRLHVENAADKKQIKSLCHSLDSMETRCEELSRQLEEAQAAERRRQAAAAAAASNGASVTATTPPSPSKGEEQEALVTEVAQLRAQQGREQKRAEELEEQLTLLIQENAALEEHVAAFKLREEQLRNFEEEITNMQGQQMCFRCMKQGGGGLSTATPSLMDDDFSSSIMEDESILDDDLDTEVQSIASETQNTVLSDNPYRVLVEKYEALLSMQRRPSKRSGTPSTLQGNQTCSSPAPSLHDAGNCLSLQEELQLSGEFGSPGALGLSEFSKVEEGEPKDASGVQTGFSEAETNSSSGVSEGEQPRQQHRASQTDLMSGGGKLLWSISAPASECVVSVYDECADPTESRFQKAPEYKELFSEIFSVLKTSVSKTAAESKEKSGAKEEKREKRQKSPESKVSGQAEAGEADAGTIEPLDRDEQPSPSSVQSVGRGRRSRRSKARARAERKAEQLRRKVLALTPEQLSQERQAAAAAAPGPSLPPREHSPAASEHSRRGAGGAAAAIETRRPSTPRP</sequence>
<evidence type="ECO:0000256" key="2">
    <source>
        <dbReference type="ARBA" id="ARBA00023054"/>
    </source>
</evidence>
<evidence type="ECO:0000313" key="5">
    <source>
        <dbReference type="EMBL" id="CAB3383416.1"/>
    </source>
</evidence>
<dbReference type="AlphaFoldDB" id="A0A8S1DZJ1"/>
<feature type="region of interest" description="Disordered" evidence="4">
    <location>
        <begin position="369"/>
        <end position="419"/>
    </location>
</feature>
<dbReference type="OrthoDB" id="10059415at2759"/>
<feature type="compositionally biased region" description="Polar residues" evidence="4">
    <location>
        <begin position="318"/>
        <end position="335"/>
    </location>
</feature>
<feature type="region of interest" description="Disordered" evidence="4">
    <location>
        <begin position="469"/>
        <end position="613"/>
    </location>
</feature>
<gene>
    <name evidence="5" type="ORF">CLODIP_2_CD10456</name>
</gene>
<feature type="compositionally biased region" description="Basic and acidic residues" evidence="4">
    <location>
        <begin position="474"/>
        <end position="495"/>
    </location>
</feature>
<feature type="compositionally biased region" description="Basic residues" evidence="4">
    <location>
        <begin position="531"/>
        <end position="541"/>
    </location>
</feature>
<feature type="compositionally biased region" description="Basic and acidic residues" evidence="4">
    <location>
        <begin position="581"/>
        <end position="593"/>
    </location>
</feature>
<evidence type="ECO:0000256" key="3">
    <source>
        <dbReference type="SAM" id="Coils"/>
    </source>
</evidence>
<evidence type="ECO:0008006" key="7">
    <source>
        <dbReference type="Google" id="ProtNLM"/>
    </source>
</evidence>
<feature type="coiled-coil region" evidence="3">
    <location>
        <begin position="178"/>
        <end position="236"/>
    </location>
</feature>
<feature type="compositionally biased region" description="Low complexity" evidence="4">
    <location>
        <begin position="521"/>
        <end position="530"/>
    </location>
</feature>
<evidence type="ECO:0000256" key="4">
    <source>
        <dbReference type="SAM" id="MobiDB-lite"/>
    </source>
</evidence>
<organism evidence="5 6">
    <name type="scientific">Cloeon dipterum</name>
    <dbReference type="NCBI Taxonomy" id="197152"/>
    <lineage>
        <taxon>Eukaryota</taxon>
        <taxon>Metazoa</taxon>
        <taxon>Ecdysozoa</taxon>
        <taxon>Arthropoda</taxon>
        <taxon>Hexapoda</taxon>
        <taxon>Insecta</taxon>
        <taxon>Pterygota</taxon>
        <taxon>Palaeoptera</taxon>
        <taxon>Ephemeroptera</taxon>
        <taxon>Pisciforma</taxon>
        <taxon>Baetidae</taxon>
        <taxon>Cloeon</taxon>
    </lineage>
</organism>
<dbReference type="PANTHER" id="PTHR19232">
    <property type="entry name" value="CENTROCORTIN FAMILY MEMBER"/>
    <property type="match status" value="1"/>
</dbReference>
<keyword evidence="2 3" id="KW-0175">Coiled coil</keyword>
<dbReference type="InterPro" id="IPR026079">
    <property type="entry name" value="CDR2"/>
</dbReference>
<evidence type="ECO:0000256" key="1">
    <source>
        <dbReference type="ARBA" id="ARBA00009019"/>
    </source>
</evidence>
<comment type="similarity">
    <text evidence="1">Belongs to the CDR2 family.</text>
</comment>
<dbReference type="PANTHER" id="PTHR19232:SF7">
    <property type="entry name" value="CENTROCORTIN, ISOFORM A"/>
    <property type="match status" value="1"/>
</dbReference>
<dbReference type="Proteomes" id="UP000494165">
    <property type="component" value="Unassembled WGS sequence"/>
</dbReference>
<feature type="region of interest" description="Disordered" evidence="4">
    <location>
        <begin position="311"/>
        <end position="336"/>
    </location>
</feature>
<protein>
    <recommendedName>
        <fullName evidence="7">Cerebellar degeneration-related protein 2-like</fullName>
    </recommendedName>
</protein>
<reference evidence="5 6" key="1">
    <citation type="submission" date="2020-04" db="EMBL/GenBank/DDBJ databases">
        <authorList>
            <person name="Alioto T."/>
            <person name="Alioto T."/>
            <person name="Gomez Garrido J."/>
        </authorList>
    </citation>
    <scope>NUCLEOTIDE SEQUENCE [LARGE SCALE GENOMIC DNA]</scope>
</reference>
<dbReference type="EMBL" id="CADEPI010000308">
    <property type="protein sequence ID" value="CAB3383416.1"/>
    <property type="molecule type" value="Genomic_DNA"/>
</dbReference>
<proteinExistence type="inferred from homology"/>
<keyword evidence="6" id="KW-1185">Reference proteome</keyword>